<name>A0AA36BTL3_OCTVU</name>
<evidence type="ECO:0000313" key="3">
    <source>
        <dbReference type="Proteomes" id="UP001162480"/>
    </source>
</evidence>
<accession>A0AA36BTL3</accession>
<reference evidence="2" key="1">
    <citation type="submission" date="2023-08" db="EMBL/GenBank/DDBJ databases">
        <authorList>
            <person name="Alioto T."/>
            <person name="Alioto T."/>
            <person name="Gomez Garrido J."/>
        </authorList>
    </citation>
    <scope>NUCLEOTIDE SEQUENCE</scope>
</reference>
<protein>
    <submittedName>
        <fullName evidence="2">Uncharacterized protein</fullName>
    </submittedName>
</protein>
<dbReference type="EMBL" id="OX597837">
    <property type="protein sequence ID" value="CAI9740395.1"/>
    <property type="molecule type" value="Genomic_DNA"/>
</dbReference>
<evidence type="ECO:0000256" key="1">
    <source>
        <dbReference type="SAM" id="MobiDB-lite"/>
    </source>
</evidence>
<proteinExistence type="predicted"/>
<dbReference type="Proteomes" id="UP001162480">
    <property type="component" value="Chromosome 24"/>
</dbReference>
<feature type="region of interest" description="Disordered" evidence="1">
    <location>
        <begin position="1"/>
        <end position="34"/>
    </location>
</feature>
<sequence>MYKNRRKMRGNGETSKVEELTHAGDNDDHDADGDGYAMAGIKSKYQNKLQLSNSLRLKLSRIEPDVNSIIERSKKQAHPSHRPH</sequence>
<gene>
    <name evidence="2" type="ORF">OCTVUL_1B013619</name>
</gene>
<keyword evidence="3" id="KW-1185">Reference proteome</keyword>
<evidence type="ECO:0000313" key="2">
    <source>
        <dbReference type="EMBL" id="CAI9740395.1"/>
    </source>
</evidence>
<organism evidence="2 3">
    <name type="scientific">Octopus vulgaris</name>
    <name type="common">Common octopus</name>
    <dbReference type="NCBI Taxonomy" id="6645"/>
    <lineage>
        <taxon>Eukaryota</taxon>
        <taxon>Metazoa</taxon>
        <taxon>Spiralia</taxon>
        <taxon>Lophotrochozoa</taxon>
        <taxon>Mollusca</taxon>
        <taxon>Cephalopoda</taxon>
        <taxon>Coleoidea</taxon>
        <taxon>Octopodiformes</taxon>
        <taxon>Octopoda</taxon>
        <taxon>Incirrata</taxon>
        <taxon>Octopodidae</taxon>
        <taxon>Octopus</taxon>
    </lineage>
</organism>
<feature type="compositionally biased region" description="Basic and acidic residues" evidence="1">
    <location>
        <begin position="15"/>
        <end position="26"/>
    </location>
</feature>
<dbReference type="AlphaFoldDB" id="A0AA36BTL3"/>